<dbReference type="AlphaFoldDB" id="X0U2V4"/>
<dbReference type="InterPro" id="IPR015330">
    <property type="entry name" value="DNA_primase/pol_bifunc_N"/>
</dbReference>
<dbReference type="EMBL" id="BARS01027587">
    <property type="protein sequence ID" value="GAF99874.1"/>
    <property type="molecule type" value="Genomic_DNA"/>
</dbReference>
<gene>
    <name evidence="2" type="ORF">S01H1_43307</name>
</gene>
<reference evidence="2" key="1">
    <citation type="journal article" date="2014" name="Front. Microbiol.">
        <title>High frequency of phylogenetically diverse reductive dehalogenase-homologous genes in deep subseafloor sedimentary metagenomes.</title>
        <authorList>
            <person name="Kawai M."/>
            <person name="Futagami T."/>
            <person name="Toyoda A."/>
            <person name="Takaki Y."/>
            <person name="Nishi S."/>
            <person name="Hori S."/>
            <person name="Arai W."/>
            <person name="Tsubouchi T."/>
            <person name="Morono Y."/>
            <person name="Uchiyama I."/>
            <person name="Ito T."/>
            <person name="Fujiyama A."/>
            <person name="Inagaki F."/>
            <person name="Takami H."/>
        </authorList>
    </citation>
    <scope>NUCLEOTIDE SEQUENCE</scope>
    <source>
        <strain evidence="2">Expedition CK06-06</strain>
    </source>
</reference>
<dbReference type="Pfam" id="PF09250">
    <property type="entry name" value="Prim-Pol"/>
    <property type="match status" value="1"/>
</dbReference>
<dbReference type="SMART" id="SM00943">
    <property type="entry name" value="Prim-Pol"/>
    <property type="match status" value="1"/>
</dbReference>
<evidence type="ECO:0000313" key="2">
    <source>
        <dbReference type="EMBL" id="GAF99874.1"/>
    </source>
</evidence>
<accession>X0U2V4</accession>
<comment type="caution">
    <text evidence="2">The sequence shown here is derived from an EMBL/GenBank/DDBJ whole genome shotgun (WGS) entry which is preliminary data.</text>
</comment>
<organism evidence="2">
    <name type="scientific">marine sediment metagenome</name>
    <dbReference type="NCBI Taxonomy" id="412755"/>
    <lineage>
        <taxon>unclassified sequences</taxon>
        <taxon>metagenomes</taxon>
        <taxon>ecological metagenomes</taxon>
    </lineage>
</organism>
<evidence type="ECO:0000259" key="1">
    <source>
        <dbReference type="SMART" id="SM00943"/>
    </source>
</evidence>
<sequence>MEYQKCITDLGLRILPLNGKKPLSHWKEEASLDLVPTASYGIVCDKIAVADTDTREKAIWWYRNRIRTAVMIRTPGGGVHFYYAGSPDLPNGQYDKWDLRAGGNGYVVGPGSVIKGKVYALIGEILS</sequence>
<feature type="domain" description="DNA primase/polymerase bifunctional N-terminal" evidence="1">
    <location>
        <begin position="6"/>
        <end position="121"/>
    </location>
</feature>
<name>X0U2V4_9ZZZZ</name>
<proteinExistence type="predicted"/>
<dbReference type="SUPFAM" id="SSF56747">
    <property type="entry name" value="Prim-pol domain"/>
    <property type="match status" value="1"/>
</dbReference>
<protein>
    <recommendedName>
        <fullName evidence="1">DNA primase/polymerase bifunctional N-terminal domain-containing protein</fullName>
    </recommendedName>
</protein>